<dbReference type="SUPFAM" id="SSF55729">
    <property type="entry name" value="Acyl-CoA N-acyltransferases (Nat)"/>
    <property type="match status" value="1"/>
</dbReference>
<name>A0A423DH80_9PSED</name>
<sequence>MSLELQWYPSLAAADFPAADYEQLRQHLADSTPFNHLGWLLAAEAVLTAGQQLQVLVGRDQGRLCLCLPLVRGTERFGPLTVQVVRHLGYPLSDRIALLCDLPAKAAAQVLRAIRKQLPHALLQLDEVPDGAAANSLLSRWARRSSTHEQRLSCRVPVHRIVPEDRQEISGDPRYKLRRARKRIAACGAQVRRVTPDANTITPLLDAISTVEELSWKGDDEVGIFSGRLRRQWMYQAFTALAAQGLVRMVLLELDGRCISYRLGVFERGRVYDYNLAFVPAYAELGSGRVLLEEWIHWGLDDGWEWVDASRVSLNNSSHQLHERMSATLEHQRQSFYSWRPSGLALGLALRLWQRFKPQLQRLRRPPSVPTAEPDSPQENPDALTGHSQR</sequence>
<gene>
    <name evidence="3" type="ORF">BHU25_17615</name>
</gene>
<dbReference type="EMBL" id="MOAM01000024">
    <property type="protein sequence ID" value="ROL70873.1"/>
    <property type="molecule type" value="Genomic_DNA"/>
</dbReference>
<evidence type="ECO:0000259" key="2">
    <source>
        <dbReference type="Pfam" id="PF13480"/>
    </source>
</evidence>
<dbReference type="InterPro" id="IPR016181">
    <property type="entry name" value="Acyl_CoA_acyltransferase"/>
</dbReference>
<dbReference type="Pfam" id="PF13480">
    <property type="entry name" value="Acetyltransf_6"/>
    <property type="match status" value="1"/>
</dbReference>
<dbReference type="InterPro" id="IPR038740">
    <property type="entry name" value="BioF2-like_GNAT_dom"/>
</dbReference>
<protein>
    <submittedName>
        <fullName evidence="3">Cellulose biosynthesis protein</fullName>
    </submittedName>
</protein>
<evidence type="ECO:0000256" key="1">
    <source>
        <dbReference type="SAM" id="MobiDB-lite"/>
    </source>
</evidence>
<organism evidence="3 4">
    <name type="scientific">Pseudomonas vranovensis</name>
    <dbReference type="NCBI Taxonomy" id="321661"/>
    <lineage>
        <taxon>Bacteria</taxon>
        <taxon>Pseudomonadati</taxon>
        <taxon>Pseudomonadota</taxon>
        <taxon>Gammaproteobacteria</taxon>
        <taxon>Pseudomonadales</taxon>
        <taxon>Pseudomonadaceae</taxon>
        <taxon>Pseudomonas</taxon>
    </lineage>
</organism>
<dbReference type="AlphaFoldDB" id="A0A423DH80"/>
<keyword evidence="4" id="KW-1185">Reference proteome</keyword>
<feature type="domain" description="BioF2-like acetyltransferase" evidence="2">
    <location>
        <begin position="174"/>
        <end position="309"/>
    </location>
</feature>
<dbReference type="Proteomes" id="UP000285286">
    <property type="component" value="Unassembled WGS sequence"/>
</dbReference>
<dbReference type="Gene3D" id="3.40.630.30">
    <property type="match status" value="1"/>
</dbReference>
<evidence type="ECO:0000313" key="4">
    <source>
        <dbReference type="Proteomes" id="UP000285286"/>
    </source>
</evidence>
<feature type="region of interest" description="Disordered" evidence="1">
    <location>
        <begin position="363"/>
        <end position="390"/>
    </location>
</feature>
<reference evidence="3 4" key="1">
    <citation type="submission" date="2016-10" db="EMBL/GenBank/DDBJ databases">
        <title>Comparative genome analysis of multiple Pseudomonas spp. focuses on biocontrol and plant growth promoting traits.</title>
        <authorList>
            <person name="Tao X.-Y."/>
            <person name="Taylor C.G."/>
        </authorList>
    </citation>
    <scope>NUCLEOTIDE SEQUENCE [LARGE SCALE GENOMIC DNA]</scope>
    <source>
        <strain evidence="3 4">15D11</strain>
    </source>
</reference>
<comment type="caution">
    <text evidence="3">The sequence shown here is derived from an EMBL/GenBank/DDBJ whole genome shotgun (WGS) entry which is preliminary data.</text>
</comment>
<proteinExistence type="predicted"/>
<evidence type="ECO:0000313" key="3">
    <source>
        <dbReference type="EMBL" id="ROL70873.1"/>
    </source>
</evidence>
<accession>A0A423DH80</accession>
<dbReference type="RefSeq" id="WP_123566872.1">
    <property type="nucleotide sequence ID" value="NZ_MOAM01000024.1"/>
</dbReference>